<keyword evidence="3" id="KW-0804">Transcription</keyword>
<keyword evidence="8" id="KW-1185">Reference proteome</keyword>
<dbReference type="SUPFAM" id="SSF46689">
    <property type="entry name" value="Homeodomain-like"/>
    <property type="match status" value="1"/>
</dbReference>
<dbReference type="InterPro" id="IPR050109">
    <property type="entry name" value="HTH-type_TetR-like_transc_reg"/>
</dbReference>
<keyword evidence="2 4" id="KW-0238">DNA-binding</keyword>
<protein>
    <submittedName>
        <fullName evidence="7">Transcriptional regulator, TetR family</fullName>
    </submittedName>
</protein>
<dbReference type="AlphaFoldDB" id="A0A1G7VNF7"/>
<name>A0A1G7VNF7_9PSEU</name>
<evidence type="ECO:0000256" key="1">
    <source>
        <dbReference type="ARBA" id="ARBA00023015"/>
    </source>
</evidence>
<keyword evidence="1" id="KW-0805">Transcription regulation</keyword>
<dbReference type="RefSeq" id="WP_218133848.1">
    <property type="nucleotide sequence ID" value="NZ_FNCC01000009.1"/>
</dbReference>
<proteinExistence type="predicted"/>
<evidence type="ECO:0000256" key="3">
    <source>
        <dbReference type="ARBA" id="ARBA00023163"/>
    </source>
</evidence>
<feature type="domain" description="HTH tetR-type" evidence="6">
    <location>
        <begin position="12"/>
        <end position="71"/>
    </location>
</feature>
<feature type="region of interest" description="Disordered" evidence="5">
    <location>
        <begin position="185"/>
        <end position="215"/>
    </location>
</feature>
<dbReference type="Pfam" id="PF00440">
    <property type="entry name" value="TetR_N"/>
    <property type="match status" value="1"/>
</dbReference>
<dbReference type="InterPro" id="IPR001647">
    <property type="entry name" value="HTH_TetR"/>
</dbReference>
<gene>
    <name evidence="7" type="ORF">SAMN05216553_109341</name>
</gene>
<dbReference type="EMBL" id="FNCC01000009">
    <property type="protein sequence ID" value="SDG61264.1"/>
    <property type="molecule type" value="Genomic_DNA"/>
</dbReference>
<dbReference type="PROSITE" id="PS50977">
    <property type="entry name" value="HTH_TETR_2"/>
    <property type="match status" value="1"/>
</dbReference>
<sequence length="215" mass="23746">MAEPADLRSDAARNRTRIVEAARELFRTRGIDVPMSTIARRAGVGVATLFRRFPSREALLAEVFAEQRAHCEALLHEAATDPDAWRGFRRLVEFMVAEQLEDRGFTEAFLSAFATESAERAVAESAFDTMVRRVKETGKLRHDFEVGDLLMLLLAHAGLRSAPPEHVRTLSRRFTGYLLQAFGTETPPGAEPLPPASGFGLAEHVTPRTPNPHAG</sequence>
<dbReference type="GO" id="GO:0000976">
    <property type="term" value="F:transcription cis-regulatory region binding"/>
    <property type="evidence" value="ECO:0007669"/>
    <property type="project" value="TreeGrafter"/>
</dbReference>
<reference evidence="8" key="1">
    <citation type="submission" date="2016-10" db="EMBL/GenBank/DDBJ databases">
        <authorList>
            <person name="Varghese N."/>
            <person name="Submissions S."/>
        </authorList>
    </citation>
    <scope>NUCLEOTIDE SEQUENCE [LARGE SCALE GENOMIC DNA]</scope>
    <source>
        <strain evidence="8">CGMCC 4.3506</strain>
    </source>
</reference>
<evidence type="ECO:0000256" key="2">
    <source>
        <dbReference type="ARBA" id="ARBA00023125"/>
    </source>
</evidence>
<dbReference type="SUPFAM" id="SSF48498">
    <property type="entry name" value="Tetracyclin repressor-like, C-terminal domain"/>
    <property type="match status" value="1"/>
</dbReference>
<dbReference type="GO" id="GO:0003700">
    <property type="term" value="F:DNA-binding transcription factor activity"/>
    <property type="evidence" value="ECO:0007669"/>
    <property type="project" value="TreeGrafter"/>
</dbReference>
<dbReference type="Proteomes" id="UP000199623">
    <property type="component" value="Unassembled WGS sequence"/>
</dbReference>
<evidence type="ECO:0000313" key="8">
    <source>
        <dbReference type="Proteomes" id="UP000199623"/>
    </source>
</evidence>
<evidence type="ECO:0000256" key="4">
    <source>
        <dbReference type="PROSITE-ProRule" id="PRU00335"/>
    </source>
</evidence>
<feature type="DNA-binding region" description="H-T-H motif" evidence="4">
    <location>
        <begin position="34"/>
        <end position="53"/>
    </location>
</feature>
<dbReference type="PANTHER" id="PTHR30055:SF234">
    <property type="entry name" value="HTH-TYPE TRANSCRIPTIONAL REGULATOR BETI"/>
    <property type="match status" value="1"/>
</dbReference>
<dbReference type="InterPro" id="IPR009057">
    <property type="entry name" value="Homeodomain-like_sf"/>
</dbReference>
<evidence type="ECO:0000259" key="6">
    <source>
        <dbReference type="PROSITE" id="PS50977"/>
    </source>
</evidence>
<evidence type="ECO:0000313" key="7">
    <source>
        <dbReference type="EMBL" id="SDG61264.1"/>
    </source>
</evidence>
<dbReference type="InterPro" id="IPR036271">
    <property type="entry name" value="Tet_transcr_reg_TetR-rel_C_sf"/>
</dbReference>
<organism evidence="7 8">
    <name type="scientific">Lentzea fradiae</name>
    <dbReference type="NCBI Taxonomy" id="200378"/>
    <lineage>
        <taxon>Bacteria</taxon>
        <taxon>Bacillati</taxon>
        <taxon>Actinomycetota</taxon>
        <taxon>Actinomycetes</taxon>
        <taxon>Pseudonocardiales</taxon>
        <taxon>Pseudonocardiaceae</taxon>
        <taxon>Lentzea</taxon>
    </lineage>
</organism>
<dbReference type="Gene3D" id="1.10.357.10">
    <property type="entry name" value="Tetracycline Repressor, domain 2"/>
    <property type="match status" value="1"/>
</dbReference>
<dbReference type="PRINTS" id="PR00455">
    <property type="entry name" value="HTHTETR"/>
</dbReference>
<evidence type="ECO:0000256" key="5">
    <source>
        <dbReference type="SAM" id="MobiDB-lite"/>
    </source>
</evidence>
<dbReference type="PANTHER" id="PTHR30055">
    <property type="entry name" value="HTH-TYPE TRANSCRIPTIONAL REGULATOR RUTR"/>
    <property type="match status" value="1"/>
</dbReference>
<dbReference type="STRING" id="200378.SAMN05216553_109341"/>
<accession>A0A1G7VNF7</accession>